<evidence type="ECO:0000313" key="2">
    <source>
        <dbReference type="RefSeq" id="XP_029640514.2"/>
    </source>
</evidence>
<dbReference type="AlphaFoldDB" id="A0A6P7SQG9"/>
<dbReference type="PANTHER" id="PTHR46060">
    <property type="entry name" value="MARINER MOS1 TRANSPOSASE-LIKE PROTEIN"/>
    <property type="match status" value="1"/>
</dbReference>
<gene>
    <name evidence="2" type="primary">LOC115215491</name>
</gene>
<dbReference type="Gene3D" id="3.30.420.10">
    <property type="entry name" value="Ribonuclease H-like superfamily/Ribonuclease H"/>
    <property type="match status" value="1"/>
</dbReference>
<dbReference type="Proteomes" id="UP000515154">
    <property type="component" value="Linkage group LG9"/>
</dbReference>
<name>A0A6P7SQG9_9MOLL</name>
<dbReference type="GO" id="GO:0003676">
    <property type="term" value="F:nucleic acid binding"/>
    <property type="evidence" value="ECO:0007669"/>
    <property type="project" value="InterPro"/>
</dbReference>
<protein>
    <submittedName>
        <fullName evidence="2">Uncharacterized protein LOC115215491</fullName>
    </submittedName>
</protein>
<sequence>MVMVKRRHIIDEVARSLQISHGSANQIIHDELGFHKVCARWVPRELSEEYKRKRLGVCQRLLDRYDSEGEECLSRIVTGDEKCVHHHEGESKGQSMEWKHPGSPTTKIFKTQSFAGRVMLRLFLDSKGSVLEDHLERGVRSAVQGTMLCWPIN</sequence>
<organism evidence="1 2">
    <name type="scientific">Octopus sinensis</name>
    <name type="common">East Asian common octopus</name>
    <dbReference type="NCBI Taxonomy" id="2607531"/>
    <lineage>
        <taxon>Eukaryota</taxon>
        <taxon>Metazoa</taxon>
        <taxon>Spiralia</taxon>
        <taxon>Lophotrochozoa</taxon>
        <taxon>Mollusca</taxon>
        <taxon>Cephalopoda</taxon>
        <taxon>Coleoidea</taxon>
        <taxon>Octopodiformes</taxon>
        <taxon>Octopoda</taxon>
        <taxon>Incirrata</taxon>
        <taxon>Octopodidae</taxon>
        <taxon>Octopus</taxon>
    </lineage>
</organism>
<dbReference type="InterPro" id="IPR052709">
    <property type="entry name" value="Transposase-MT_Hybrid"/>
</dbReference>
<proteinExistence type="predicted"/>
<dbReference type="PANTHER" id="PTHR46060:SF1">
    <property type="entry name" value="MARINER MOS1 TRANSPOSASE-LIKE PROTEIN"/>
    <property type="match status" value="1"/>
</dbReference>
<dbReference type="RefSeq" id="XP_029640514.2">
    <property type="nucleotide sequence ID" value="XM_029784654.2"/>
</dbReference>
<accession>A0A6P7SQG9</accession>
<reference evidence="2" key="1">
    <citation type="submission" date="2025-08" db="UniProtKB">
        <authorList>
            <consortium name="RefSeq"/>
        </authorList>
    </citation>
    <scope>IDENTIFICATION</scope>
</reference>
<dbReference type="InterPro" id="IPR036397">
    <property type="entry name" value="RNaseH_sf"/>
</dbReference>
<evidence type="ECO:0000313" key="1">
    <source>
        <dbReference type="Proteomes" id="UP000515154"/>
    </source>
</evidence>
<keyword evidence="1" id="KW-1185">Reference proteome</keyword>
<dbReference type="KEGG" id="osn:115215491"/>